<proteinExistence type="predicted"/>
<protein>
    <submittedName>
        <fullName evidence="1">Uncharacterized protein</fullName>
    </submittedName>
</protein>
<dbReference type="STRING" id="572265.HDEF_1245"/>
<evidence type="ECO:0000313" key="2">
    <source>
        <dbReference type="Proteomes" id="UP000002334"/>
    </source>
</evidence>
<name>C4K5Q8_HAMD5</name>
<dbReference type="KEGG" id="hde:HDEF_1245"/>
<sequence>MQKRESGNMQHIGKCGTQHKTQTAKAGYQNLTCT</sequence>
<evidence type="ECO:0000313" key="1">
    <source>
        <dbReference type="EMBL" id="ACQ67901.1"/>
    </source>
</evidence>
<gene>
    <name evidence="1" type="ordered locus">HDEF_1245</name>
</gene>
<keyword evidence="2" id="KW-1185">Reference proteome</keyword>
<dbReference type="HOGENOM" id="CLU_3374089_0_0_6"/>
<dbReference type="EMBL" id="CP001277">
    <property type="protein sequence ID" value="ACQ67901.1"/>
    <property type="molecule type" value="Genomic_DNA"/>
</dbReference>
<organism evidence="1 2">
    <name type="scientific">Hamiltonella defensa subsp. Acyrthosiphon pisum (strain 5AT)</name>
    <dbReference type="NCBI Taxonomy" id="572265"/>
    <lineage>
        <taxon>Bacteria</taxon>
        <taxon>Pseudomonadati</taxon>
        <taxon>Pseudomonadota</taxon>
        <taxon>Gammaproteobacteria</taxon>
        <taxon>Enterobacterales</taxon>
        <taxon>Enterobacteriaceae</taxon>
        <taxon>aphid secondary symbionts</taxon>
        <taxon>Candidatus Williamhamiltonella</taxon>
    </lineage>
</organism>
<reference evidence="1 2" key="1">
    <citation type="journal article" date="2009" name="Proc. Natl. Acad. Sci. U.S.A.">
        <title>Hamiltonella defensa, genome evolution of protective bacterial endosymbiont from pathogenic ancestors.</title>
        <authorList>
            <person name="Degnan P.H."/>
            <person name="Yu Y."/>
            <person name="Sisneros N."/>
            <person name="Wing R.A."/>
            <person name="Moran N.A."/>
        </authorList>
    </citation>
    <scope>NUCLEOTIDE SEQUENCE [LARGE SCALE GENOMIC DNA]</scope>
    <source>
        <strain evidence="2">5AT</strain>
    </source>
</reference>
<dbReference type="Proteomes" id="UP000002334">
    <property type="component" value="Chromosome"/>
</dbReference>
<accession>C4K5Q8</accession>
<dbReference type="AlphaFoldDB" id="C4K5Q8"/>